<evidence type="ECO:0000259" key="5">
    <source>
        <dbReference type="PROSITE" id="PS50865"/>
    </source>
</evidence>
<protein>
    <recommendedName>
        <fullName evidence="5">MYND-type domain-containing protein</fullName>
    </recommendedName>
</protein>
<reference evidence="6 7" key="1">
    <citation type="submission" date="2014-04" db="EMBL/GenBank/DDBJ databases">
        <authorList>
            <consortium name="DOE Joint Genome Institute"/>
            <person name="Kuo A."/>
            <person name="Zuccaro A."/>
            <person name="Kohler A."/>
            <person name="Nagy L.G."/>
            <person name="Floudas D."/>
            <person name="Copeland A."/>
            <person name="Barry K.W."/>
            <person name="Cichocki N."/>
            <person name="Veneault-Fourrey C."/>
            <person name="LaButti K."/>
            <person name="Lindquist E.A."/>
            <person name="Lipzen A."/>
            <person name="Lundell T."/>
            <person name="Morin E."/>
            <person name="Murat C."/>
            <person name="Sun H."/>
            <person name="Tunlid A."/>
            <person name="Henrissat B."/>
            <person name="Grigoriev I.V."/>
            <person name="Hibbett D.S."/>
            <person name="Martin F."/>
            <person name="Nordberg H.P."/>
            <person name="Cantor M.N."/>
            <person name="Hua S.X."/>
        </authorList>
    </citation>
    <scope>NUCLEOTIDE SEQUENCE [LARGE SCALE GENOMIC DNA]</scope>
    <source>
        <strain evidence="6 7">MAFF 305830</strain>
    </source>
</reference>
<evidence type="ECO:0000256" key="1">
    <source>
        <dbReference type="ARBA" id="ARBA00022723"/>
    </source>
</evidence>
<evidence type="ECO:0000256" key="4">
    <source>
        <dbReference type="PROSITE-ProRule" id="PRU00134"/>
    </source>
</evidence>
<evidence type="ECO:0000313" key="6">
    <source>
        <dbReference type="EMBL" id="KIM26841.1"/>
    </source>
</evidence>
<keyword evidence="1" id="KW-0479">Metal-binding</keyword>
<proteinExistence type="predicted"/>
<keyword evidence="2 4" id="KW-0863">Zinc-finger</keyword>
<dbReference type="OrthoDB" id="5231159at2759"/>
<organism evidence="6 7">
    <name type="scientific">Serendipita vermifera MAFF 305830</name>
    <dbReference type="NCBI Taxonomy" id="933852"/>
    <lineage>
        <taxon>Eukaryota</taxon>
        <taxon>Fungi</taxon>
        <taxon>Dikarya</taxon>
        <taxon>Basidiomycota</taxon>
        <taxon>Agaricomycotina</taxon>
        <taxon>Agaricomycetes</taxon>
        <taxon>Sebacinales</taxon>
        <taxon>Serendipitaceae</taxon>
        <taxon>Serendipita</taxon>
    </lineage>
</organism>
<dbReference type="AlphaFoldDB" id="A0A0C3B5T2"/>
<evidence type="ECO:0000256" key="3">
    <source>
        <dbReference type="ARBA" id="ARBA00022833"/>
    </source>
</evidence>
<evidence type="ECO:0000313" key="7">
    <source>
        <dbReference type="Proteomes" id="UP000054097"/>
    </source>
</evidence>
<sequence>MTDLFENLPENIKRRISEGPDHKEWKKCSNCGIYYGKSVKLRVCSGCVGTGGGAVYYCNEQCQTEHWPYHRKACLGGSLQTNRATKILSRWLTTHDKVLFWCLGQIYHYNPAIDPYKNFVCFYLSGDTMQLYKICVQPIRGHYLFPNFKPSLGPLATCYCLVDLDESSTHRHRGTQTLCTFYSKVLASPQLREQVVGIHNWHFVAASILSPSQLSLNAANTKLALLHEAIRRHTAKGTLRLEEKFLAPSVTMSVELPKSDLHEWYAMLDSIDLWKSFREPDRIVNDVYVLDEPCPLAQEIRNFYP</sequence>
<accession>A0A0C3B5T2</accession>
<dbReference type="Gene3D" id="6.10.140.2220">
    <property type="match status" value="1"/>
</dbReference>
<gene>
    <name evidence="6" type="ORF">M408DRAFT_9680</name>
</gene>
<dbReference type="GO" id="GO:0008270">
    <property type="term" value="F:zinc ion binding"/>
    <property type="evidence" value="ECO:0007669"/>
    <property type="project" value="UniProtKB-KW"/>
</dbReference>
<dbReference type="SUPFAM" id="SSF144232">
    <property type="entry name" value="HIT/MYND zinc finger-like"/>
    <property type="match status" value="1"/>
</dbReference>
<dbReference type="Proteomes" id="UP000054097">
    <property type="component" value="Unassembled WGS sequence"/>
</dbReference>
<feature type="domain" description="MYND-type" evidence="5">
    <location>
        <begin position="28"/>
        <end position="74"/>
    </location>
</feature>
<dbReference type="PROSITE" id="PS50865">
    <property type="entry name" value="ZF_MYND_2"/>
    <property type="match status" value="1"/>
</dbReference>
<dbReference type="Pfam" id="PF01753">
    <property type="entry name" value="zf-MYND"/>
    <property type="match status" value="1"/>
</dbReference>
<reference evidence="7" key="2">
    <citation type="submission" date="2015-01" db="EMBL/GenBank/DDBJ databases">
        <title>Evolutionary Origins and Diversification of the Mycorrhizal Mutualists.</title>
        <authorList>
            <consortium name="DOE Joint Genome Institute"/>
            <consortium name="Mycorrhizal Genomics Consortium"/>
            <person name="Kohler A."/>
            <person name="Kuo A."/>
            <person name="Nagy L.G."/>
            <person name="Floudas D."/>
            <person name="Copeland A."/>
            <person name="Barry K.W."/>
            <person name="Cichocki N."/>
            <person name="Veneault-Fourrey C."/>
            <person name="LaButti K."/>
            <person name="Lindquist E.A."/>
            <person name="Lipzen A."/>
            <person name="Lundell T."/>
            <person name="Morin E."/>
            <person name="Murat C."/>
            <person name="Riley R."/>
            <person name="Ohm R."/>
            <person name="Sun H."/>
            <person name="Tunlid A."/>
            <person name="Henrissat B."/>
            <person name="Grigoriev I.V."/>
            <person name="Hibbett D.S."/>
            <person name="Martin F."/>
        </authorList>
    </citation>
    <scope>NUCLEOTIDE SEQUENCE [LARGE SCALE GENOMIC DNA]</scope>
    <source>
        <strain evidence="7">MAFF 305830</strain>
    </source>
</reference>
<evidence type="ECO:0000256" key="2">
    <source>
        <dbReference type="ARBA" id="ARBA00022771"/>
    </source>
</evidence>
<dbReference type="InterPro" id="IPR002893">
    <property type="entry name" value="Znf_MYND"/>
</dbReference>
<keyword evidence="7" id="KW-1185">Reference proteome</keyword>
<dbReference type="HOGENOM" id="CLU_076959_0_0_1"/>
<dbReference type="EMBL" id="KN824303">
    <property type="protein sequence ID" value="KIM26841.1"/>
    <property type="molecule type" value="Genomic_DNA"/>
</dbReference>
<keyword evidence="3" id="KW-0862">Zinc</keyword>
<name>A0A0C3B5T2_SERVB</name>